<organism evidence="1">
    <name type="scientific">Lepeophtheirus salmonis</name>
    <name type="common">Salmon louse</name>
    <name type="synonym">Caligus salmonis</name>
    <dbReference type="NCBI Taxonomy" id="72036"/>
    <lineage>
        <taxon>Eukaryota</taxon>
        <taxon>Metazoa</taxon>
        <taxon>Ecdysozoa</taxon>
        <taxon>Arthropoda</taxon>
        <taxon>Crustacea</taxon>
        <taxon>Multicrustacea</taxon>
        <taxon>Hexanauplia</taxon>
        <taxon>Copepoda</taxon>
        <taxon>Siphonostomatoida</taxon>
        <taxon>Caligidae</taxon>
        <taxon>Lepeophtheirus</taxon>
    </lineage>
</organism>
<accession>A0A0K2TJZ0</accession>
<feature type="non-terminal residue" evidence="1">
    <location>
        <position position="84"/>
    </location>
</feature>
<dbReference type="EMBL" id="HACA01008779">
    <property type="protein sequence ID" value="CDW26140.1"/>
    <property type="molecule type" value="Transcribed_RNA"/>
</dbReference>
<proteinExistence type="predicted"/>
<evidence type="ECO:0000313" key="1">
    <source>
        <dbReference type="EMBL" id="CDW26140.1"/>
    </source>
</evidence>
<dbReference type="AlphaFoldDB" id="A0A0K2TJZ0"/>
<name>A0A0K2TJZ0_LEPSM</name>
<sequence>MLKTLIFSPADLPSRGISLDELKEKESLWLRGPVFLLQSIERWPKQPLLNPYEKDNNIIQEHKIYIDIYVNQITVEKIHEVEIT</sequence>
<reference evidence="1" key="1">
    <citation type="submission" date="2014-05" db="EMBL/GenBank/DDBJ databases">
        <authorList>
            <person name="Chronopoulou M."/>
        </authorList>
    </citation>
    <scope>NUCLEOTIDE SEQUENCE</scope>
    <source>
        <tissue evidence="1">Whole organism</tissue>
    </source>
</reference>
<protein>
    <submittedName>
        <fullName evidence="1">Putative LOC100890153 [Strongylocentrotus purpuratus]</fullName>
    </submittedName>
</protein>